<organism evidence="1 2">
    <name type="scientific">Tumebacillus lipolyticus</name>
    <dbReference type="NCBI Taxonomy" id="1280370"/>
    <lineage>
        <taxon>Bacteria</taxon>
        <taxon>Bacillati</taxon>
        <taxon>Bacillota</taxon>
        <taxon>Bacilli</taxon>
        <taxon>Bacillales</taxon>
        <taxon>Alicyclobacillaceae</taxon>
        <taxon>Tumebacillus</taxon>
    </lineage>
</organism>
<dbReference type="RefSeq" id="WP_386044163.1">
    <property type="nucleotide sequence ID" value="NZ_JBHUIO010000002.1"/>
</dbReference>
<evidence type="ECO:0000313" key="1">
    <source>
        <dbReference type="EMBL" id="MFD2169113.1"/>
    </source>
</evidence>
<evidence type="ECO:0000313" key="2">
    <source>
        <dbReference type="Proteomes" id="UP001597343"/>
    </source>
</evidence>
<comment type="caution">
    <text evidence="1">The sequence shown here is derived from an EMBL/GenBank/DDBJ whole genome shotgun (WGS) entry which is preliminary data.</text>
</comment>
<protein>
    <submittedName>
        <fullName evidence="1">Uncharacterized protein</fullName>
    </submittedName>
</protein>
<gene>
    <name evidence="1" type="ORF">ACFSOY_03655</name>
</gene>
<dbReference type="Proteomes" id="UP001597343">
    <property type="component" value="Unassembled WGS sequence"/>
</dbReference>
<name>A0ABW4ZTP9_9BACL</name>
<sequence>MRRNLHATQHTLRPRVKDLLPTTSVLIYGQDSTLFKKTMLSLSRQRNVSLECLLLIDEPNFNLRSLSITKQWPRRFALSLLLADSPCGKSHLVNLASSHITGQHTLVLQAGDRFEKNEIAAMERKLSEAPAQTIGVFGDLQLWEYSQNGDRIKRTIAGFDFHSAQHFLSELSCEHRLAPPLVLTDHFKQHGYPTDYPSEGYLLADTAYVLSLLENGMFEYHPDLCISRYHSAELPLYKPEDEMHILNILLRQTAKELSIKFP</sequence>
<dbReference type="SUPFAM" id="SSF53448">
    <property type="entry name" value="Nucleotide-diphospho-sugar transferases"/>
    <property type="match status" value="1"/>
</dbReference>
<accession>A0ABW4ZTP9</accession>
<dbReference type="EMBL" id="JBHUIO010000002">
    <property type="protein sequence ID" value="MFD2169113.1"/>
    <property type="molecule type" value="Genomic_DNA"/>
</dbReference>
<reference evidence="2" key="1">
    <citation type="journal article" date="2019" name="Int. J. Syst. Evol. Microbiol.">
        <title>The Global Catalogue of Microorganisms (GCM) 10K type strain sequencing project: providing services to taxonomists for standard genome sequencing and annotation.</title>
        <authorList>
            <consortium name="The Broad Institute Genomics Platform"/>
            <consortium name="The Broad Institute Genome Sequencing Center for Infectious Disease"/>
            <person name="Wu L."/>
            <person name="Ma J."/>
        </authorList>
    </citation>
    <scope>NUCLEOTIDE SEQUENCE [LARGE SCALE GENOMIC DNA]</scope>
    <source>
        <strain evidence="2">CGMCC 1.13574</strain>
    </source>
</reference>
<dbReference type="InterPro" id="IPR029044">
    <property type="entry name" value="Nucleotide-diphossugar_trans"/>
</dbReference>
<keyword evidence="2" id="KW-1185">Reference proteome</keyword>
<proteinExistence type="predicted"/>